<dbReference type="InterPro" id="IPR015421">
    <property type="entry name" value="PyrdxlP-dep_Trfase_major"/>
</dbReference>
<organism evidence="1 2">
    <name type="scientific">Anaerosalibacter bizertensis</name>
    <dbReference type="NCBI Taxonomy" id="932217"/>
    <lineage>
        <taxon>Bacteria</taxon>
        <taxon>Bacillati</taxon>
        <taxon>Bacillota</taxon>
        <taxon>Tissierellia</taxon>
        <taxon>Tissierellales</taxon>
        <taxon>Sporanaerobacteraceae</taxon>
        <taxon>Anaerosalibacter</taxon>
    </lineage>
</organism>
<dbReference type="RefSeq" id="WP_264291963.1">
    <property type="nucleotide sequence ID" value="NZ_JAJBNW010000038.1"/>
</dbReference>
<dbReference type="Gene3D" id="3.90.1150.60">
    <property type="entry name" value="Methioning gamme-lyase, C-terminal domain"/>
    <property type="match status" value="1"/>
</dbReference>
<sequence>MKKNRLRQMSLIAQRLLFLNILEKVKTMNIEKDTINFLCKQFDLKEEVIKYVEEKEELIGKKIFNINRIKEYNQYKVIEAMQRAKLSSTDFYWTTGYGYDDMGRDKVEEIYSYVFNTEDALVRPTIASGTHAITLTLSGILRPGDELICITGSPYETLQKVIGVKGEEKGTFSEFGISYREIPLDKNNHIDVDKVLETITEKTKLLLIQRSTGYSDRNAITIEEIARSIKKIKEVYKDIIIMVDNCYGEFVEKQEPTDVGADIMAGSLIKNPGGGLALSGGYIVGNKELIELVANRSTAPGLGKDCGLTFGMTRNILQGLFLAPLIVSEAVKGALLMAAVYKSLGFKVVPDVDDLRSDIIQGIEFNSKERVVEFCKGIQSASAVDYYFAPEPSEMPGYEDEVIMAAGGFVQGSSIELSADAPMREPYYAYYQGGLTYEHCKLGVMKSLNNLYENELLNKDNLI</sequence>
<dbReference type="Gene3D" id="3.40.640.10">
    <property type="entry name" value="Type I PLP-dependent aspartate aminotransferase-like (Major domain)"/>
    <property type="match status" value="1"/>
</dbReference>
<evidence type="ECO:0000313" key="1">
    <source>
        <dbReference type="EMBL" id="MCG4564293.1"/>
    </source>
</evidence>
<protein>
    <submittedName>
        <fullName evidence="1">Methionine gamma-lyase family protein</fullName>
    </submittedName>
</protein>
<dbReference type="Pfam" id="PF06838">
    <property type="entry name" value="Met_gamma_lyase"/>
    <property type="match status" value="1"/>
</dbReference>
<name>A0A9Q4FKY6_9FIRM</name>
<proteinExistence type="predicted"/>
<reference evidence="1" key="1">
    <citation type="submission" date="2022-01" db="EMBL/GenBank/DDBJ databases">
        <title>Collection of gut derived symbiotic bacterial strains cultured from healthy donors.</title>
        <authorList>
            <person name="Lin H."/>
            <person name="Kohout C."/>
            <person name="Waligurski E."/>
            <person name="Pamer E.G."/>
        </authorList>
    </citation>
    <scope>NUCLEOTIDE SEQUENCE</scope>
    <source>
        <strain evidence="1">MSK.14.39</strain>
    </source>
</reference>
<dbReference type="AlphaFoldDB" id="A0A9Q4FKY6"/>
<dbReference type="InterPro" id="IPR015424">
    <property type="entry name" value="PyrdxlP-dep_Trfase"/>
</dbReference>
<dbReference type="PANTHER" id="PTHR46658:SF1">
    <property type="entry name" value="CYS OR MET METABOLISM PYRIDOXAL-PHOSPHATE-DEPENDENT ENZYME"/>
    <property type="match status" value="1"/>
</dbReference>
<dbReference type="EMBL" id="JAKNID010000004">
    <property type="protein sequence ID" value="MCG4564293.1"/>
    <property type="molecule type" value="Genomic_DNA"/>
</dbReference>
<keyword evidence="2" id="KW-1185">Reference proteome</keyword>
<gene>
    <name evidence="1" type="ORF">L0P62_02420</name>
</gene>
<accession>A0A9Q4FKY6</accession>
<dbReference type="SUPFAM" id="SSF53383">
    <property type="entry name" value="PLP-dependent transferases"/>
    <property type="match status" value="1"/>
</dbReference>
<comment type="caution">
    <text evidence="1">The sequence shown here is derived from an EMBL/GenBank/DDBJ whole genome shotgun (WGS) entry which is preliminary data.</text>
</comment>
<dbReference type="InterPro" id="IPR009651">
    <property type="entry name" value="Met_g_lyase_put"/>
</dbReference>
<dbReference type="PANTHER" id="PTHR46658">
    <property type="entry name" value="CYS OR MET METABOLISM PYRIDOXAL-PHOSPHATE-DEPENDENT ENZYME"/>
    <property type="match status" value="1"/>
</dbReference>
<evidence type="ECO:0000313" key="2">
    <source>
        <dbReference type="Proteomes" id="UP001108123"/>
    </source>
</evidence>
<dbReference type="Proteomes" id="UP001108123">
    <property type="component" value="Unassembled WGS sequence"/>
</dbReference>